<dbReference type="OrthoDB" id="2959323at2"/>
<keyword evidence="2" id="KW-1185">Reference proteome</keyword>
<reference evidence="1 2" key="1">
    <citation type="submission" date="2014-04" db="EMBL/GenBank/DDBJ databases">
        <title>Whole genome shotgun sequence of Geobacillus caldoxylosilyticus NBRC 107762.</title>
        <authorList>
            <person name="Hosoyama A."/>
            <person name="Hosoyama Y."/>
            <person name="Katano-Makiyama Y."/>
            <person name="Tsuchikane K."/>
            <person name="Ohji S."/>
            <person name="Ichikawa N."/>
            <person name="Yamazoe A."/>
            <person name="Fujita N."/>
        </authorList>
    </citation>
    <scope>NUCLEOTIDE SEQUENCE [LARGE SCALE GENOMIC DNA]</scope>
    <source>
        <strain evidence="1 2">NBRC 107762</strain>
    </source>
</reference>
<name>A0A023DG00_9BACL</name>
<organism evidence="1 2">
    <name type="scientific">Parageobacillus caldoxylosilyticus NBRC 107762</name>
    <dbReference type="NCBI Taxonomy" id="1220594"/>
    <lineage>
        <taxon>Bacteria</taxon>
        <taxon>Bacillati</taxon>
        <taxon>Bacillota</taxon>
        <taxon>Bacilli</taxon>
        <taxon>Bacillales</taxon>
        <taxon>Anoxybacillaceae</taxon>
        <taxon>Saccharococcus</taxon>
    </lineage>
</organism>
<dbReference type="Proteomes" id="UP000023561">
    <property type="component" value="Unassembled WGS sequence"/>
</dbReference>
<dbReference type="SUPFAM" id="SSF51338">
    <property type="entry name" value="Composite domain of metallo-dependent hydrolases"/>
    <property type="match status" value="1"/>
</dbReference>
<evidence type="ECO:0000313" key="2">
    <source>
        <dbReference type="Proteomes" id="UP000023561"/>
    </source>
</evidence>
<dbReference type="EMBL" id="BAWO01000033">
    <property type="protein sequence ID" value="GAJ40195.1"/>
    <property type="molecule type" value="Genomic_DNA"/>
</dbReference>
<accession>A0A023DG00</accession>
<comment type="caution">
    <text evidence="1">The sequence shown here is derived from an EMBL/GenBank/DDBJ whole genome shotgun (WGS) entry which is preliminary data.</text>
</comment>
<protein>
    <submittedName>
        <fullName evidence="1">Uncharacterized protein</fullName>
    </submittedName>
</protein>
<dbReference type="AlphaFoldDB" id="A0A023DG00"/>
<dbReference type="GO" id="GO:0016810">
    <property type="term" value="F:hydrolase activity, acting on carbon-nitrogen (but not peptide) bonds"/>
    <property type="evidence" value="ECO:0007669"/>
    <property type="project" value="InterPro"/>
</dbReference>
<evidence type="ECO:0000313" key="1">
    <source>
        <dbReference type="EMBL" id="GAJ40195.1"/>
    </source>
</evidence>
<gene>
    <name evidence="1" type="ORF">GCA01S_033_00400</name>
</gene>
<proteinExistence type="predicted"/>
<dbReference type="InterPro" id="IPR011059">
    <property type="entry name" value="Metal-dep_hydrolase_composite"/>
</dbReference>
<sequence>MPYIIESAYVIRQERLQHCALVVDHNRIDYIGEQAKHYTWMRMEIGEMIVTPGHVMVDFSFQQPRTFAQFKQYVQQYLIKNGCTTLLAVCDVPSEQELAPALRKLRQHLLNSPIDYFIGVKVPARMLTPSFVLACRRWKIRIIFVEIKESDVLHSVPWYWIADILKTAPLAFVPYWPNEKRMKKQEAAWRNLLAAHHIPFIPFPLRERTPLGLNVLKKIGIYPQKGDLRIGGEVDYNLYRKEAMSRLVAETLIVDYDNHVPVITVHKGRLLKVENQLYFYPGFGTERIIRAAGMFVAHFS</sequence>
<dbReference type="RefSeq" id="WP_042409751.1">
    <property type="nucleotide sequence ID" value="NZ_BAWO01000033.1"/>
</dbReference>